<protein>
    <submittedName>
        <fullName evidence="2">Uncharacterized protein</fullName>
    </submittedName>
</protein>
<reference evidence="2 3" key="1">
    <citation type="submission" date="2015-05" db="EMBL/GenBank/DDBJ databases">
        <title>Distinctive expansion of gene families associated with plant cell wall degradation and secondary metabolism in the genomes of grapevine trunk pathogens.</title>
        <authorList>
            <person name="Lawrence D.P."/>
            <person name="Travadon R."/>
            <person name="Rolshausen P.E."/>
            <person name="Baumgartner K."/>
        </authorList>
    </citation>
    <scope>NUCLEOTIDE SEQUENCE [LARGE SCALE GENOMIC DNA]</scope>
    <source>
        <strain evidence="2">UCRPC4</strain>
    </source>
</reference>
<evidence type="ECO:0000313" key="2">
    <source>
        <dbReference type="EMBL" id="KKY15166.1"/>
    </source>
</evidence>
<gene>
    <name evidence="2" type="ORF">UCRPC4_g06456</name>
</gene>
<reference evidence="2 3" key="2">
    <citation type="submission" date="2015-05" db="EMBL/GenBank/DDBJ databases">
        <authorList>
            <person name="Morales-Cruz A."/>
            <person name="Amrine K.C."/>
            <person name="Cantu D."/>
        </authorList>
    </citation>
    <scope>NUCLEOTIDE SEQUENCE [LARGE SCALE GENOMIC DNA]</scope>
    <source>
        <strain evidence="2">UCRPC4</strain>
    </source>
</reference>
<feature type="compositionally biased region" description="Basic and acidic residues" evidence="1">
    <location>
        <begin position="10"/>
        <end position="24"/>
    </location>
</feature>
<dbReference type="AlphaFoldDB" id="A0A0G2DYG0"/>
<name>A0A0G2DYG0_PHACM</name>
<dbReference type="OrthoDB" id="88410at2759"/>
<evidence type="ECO:0000313" key="3">
    <source>
        <dbReference type="Proteomes" id="UP000053317"/>
    </source>
</evidence>
<sequence length="80" mass="8433">MDSIQPTDKCTCEPKVDFDGKEYPPKAGTGHQRPTTAPSVQTPKESLKESSQQKPPEASEITGAPEPGAKLGGLVGERNA</sequence>
<proteinExistence type="predicted"/>
<keyword evidence="3" id="KW-1185">Reference proteome</keyword>
<feature type="compositionally biased region" description="Polar residues" evidence="1">
    <location>
        <begin position="32"/>
        <end position="54"/>
    </location>
</feature>
<dbReference type="EMBL" id="LCWF01000195">
    <property type="protein sequence ID" value="KKY15166.1"/>
    <property type="molecule type" value="Genomic_DNA"/>
</dbReference>
<feature type="region of interest" description="Disordered" evidence="1">
    <location>
        <begin position="1"/>
        <end position="80"/>
    </location>
</feature>
<organism evidence="2 3">
    <name type="scientific">Phaeomoniella chlamydospora</name>
    <name type="common">Phaeoacremonium chlamydosporum</name>
    <dbReference type="NCBI Taxonomy" id="158046"/>
    <lineage>
        <taxon>Eukaryota</taxon>
        <taxon>Fungi</taxon>
        <taxon>Dikarya</taxon>
        <taxon>Ascomycota</taxon>
        <taxon>Pezizomycotina</taxon>
        <taxon>Eurotiomycetes</taxon>
        <taxon>Chaetothyriomycetidae</taxon>
        <taxon>Phaeomoniellales</taxon>
        <taxon>Phaeomoniellaceae</taxon>
        <taxon>Phaeomoniella</taxon>
    </lineage>
</organism>
<feature type="compositionally biased region" description="Gly residues" evidence="1">
    <location>
        <begin position="70"/>
        <end position="80"/>
    </location>
</feature>
<comment type="caution">
    <text evidence="2">The sequence shown here is derived from an EMBL/GenBank/DDBJ whole genome shotgun (WGS) entry which is preliminary data.</text>
</comment>
<accession>A0A0G2DYG0</accession>
<dbReference type="Proteomes" id="UP000053317">
    <property type="component" value="Unassembled WGS sequence"/>
</dbReference>
<evidence type="ECO:0000256" key="1">
    <source>
        <dbReference type="SAM" id="MobiDB-lite"/>
    </source>
</evidence>